<comment type="caution">
    <text evidence="1">The sequence shown here is derived from an EMBL/GenBank/DDBJ whole genome shotgun (WGS) entry which is preliminary data.</text>
</comment>
<organism evidence="1 2">
    <name type="scientific">Meripilus lineatus</name>
    <dbReference type="NCBI Taxonomy" id="2056292"/>
    <lineage>
        <taxon>Eukaryota</taxon>
        <taxon>Fungi</taxon>
        <taxon>Dikarya</taxon>
        <taxon>Basidiomycota</taxon>
        <taxon>Agaricomycotina</taxon>
        <taxon>Agaricomycetes</taxon>
        <taxon>Polyporales</taxon>
        <taxon>Meripilaceae</taxon>
        <taxon>Meripilus</taxon>
    </lineage>
</organism>
<evidence type="ECO:0000313" key="1">
    <source>
        <dbReference type="EMBL" id="KAJ3486885.1"/>
    </source>
</evidence>
<accession>A0AAD5YKL1</accession>
<gene>
    <name evidence="1" type="ORF">NLI96_g3938</name>
</gene>
<dbReference type="Proteomes" id="UP001212997">
    <property type="component" value="Unassembled WGS sequence"/>
</dbReference>
<sequence>MPSSVEQLASTVAPIVLQGGSMQPAPIAEPAVHAHDVVATVAPLPTVNVDVGVLEEDAQRGVTVLMYPPGEVTPPGLMNLPTAAPIPAGNTGTAVAVGPTVAPFTMQPPPPAVNPVEILRIARRPKVDIDVGLRSYFTVPLAQRLRAMSTLAQPGFAMFAIGELPEVLSWGHQSGGADDKSEYICVAGKPVKVLIVAEVVFMWFLDSAGLPQKQSGLRFRPLLTADEDRAVEIESTFSRPHAVHLLAADGEGGIWSSKWLAPMRTPAHEIRPFNAVYDARTSFTAKANMPALDVATIMPNDIVLIEALIHHYPTRAEGDKGKSFRARGNHWTSWRAHFELRALSLVMKAPPMQLVEEVEEGEIII</sequence>
<reference evidence="1" key="1">
    <citation type="submission" date="2022-07" db="EMBL/GenBank/DDBJ databases">
        <title>Genome Sequence of Physisporinus lineatus.</title>
        <authorList>
            <person name="Buettner E."/>
        </authorList>
    </citation>
    <scope>NUCLEOTIDE SEQUENCE</scope>
    <source>
        <strain evidence="1">VT162</strain>
    </source>
</reference>
<proteinExistence type="predicted"/>
<dbReference type="AlphaFoldDB" id="A0AAD5YKL1"/>
<name>A0AAD5YKL1_9APHY</name>
<protein>
    <submittedName>
        <fullName evidence="1">Uncharacterized protein</fullName>
    </submittedName>
</protein>
<keyword evidence="2" id="KW-1185">Reference proteome</keyword>
<dbReference type="EMBL" id="JANAWD010000108">
    <property type="protein sequence ID" value="KAJ3486885.1"/>
    <property type="molecule type" value="Genomic_DNA"/>
</dbReference>
<evidence type="ECO:0000313" key="2">
    <source>
        <dbReference type="Proteomes" id="UP001212997"/>
    </source>
</evidence>